<keyword evidence="2 3" id="KW-0479">Metal-binding</keyword>
<gene>
    <name evidence="4" type="ORF">PB01_18365</name>
</gene>
<dbReference type="GO" id="GO:0046872">
    <property type="term" value="F:metal ion binding"/>
    <property type="evidence" value="ECO:0007669"/>
    <property type="project" value="UniProtKB-KW"/>
</dbReference>
<dbReference type="Proteomes" id="UP000325517">
    <property type="component" value="Chromosome"/>
</dbReference>
<keyword evidence="5" id="KW-1185">Reference proteome</keyword>
<feature type="binding site" evidence="3">
    <location>
        <position position="131"/>
    </location>
    <ligand>
        <name>a divalent metal cation</name>
        <dbReference type="ChEBI" id="CHEBI:60240"/>
    </ligand>
</feature>
<evidence type="ECO:0000256" key="3">
    <source>
        <dbReference type="PIRSR" id="PIRSR607837-1"/>
    </source>
</evidence>
<accession>A0A5J6SUA8</accession>
<protein>
    <recommendedName>
        <fullName evidence="6">Damage-inducible protein DinB</fullName>
    </recommendedName>
</protein>
<dbReference type="EMBL" id="CP031223">
    <property type="protein sequence ID" value="QFG00595.1"/>
    <property type="molecule type" value="Genomic_DNA"/>
</dbReference>
<name>A0A5J6SUA8_9BACI</name>
<evidence type="ECO:0000256" key="1">
    <source>
        <dbReference type="ARBA" id="ARBA00008635"/>
    </source>
</evidence>
<comment type="similarity">
    <text evidence="1">Belongs to the DinB family.</text>
</comment>
<evidence type="ECO:0000313" key="4">
    <source>
        <dbReference type="EMBL" id="QFG00595.1"/>
    </source>
</evidence>
<dbReference type="RefSeq" id="WP_151701476.1">
    <property type="nucleotide sequence ID" value="NZ_CP031223.1"/>
</dbReference>
<dbReference type="Pfam" id="PF05163">
    <property type="entry name" value="DinB"/>
    <property type="match status" value="1"/>
</dbReference>
<feature type="binding site" evidence="3">
    <location>
        <position position="127"/>
    </location>
    <ligand>
        <name>a divalent metal cation</name>
        <dbReference type="ChEBI" id="CHEBI:60240"/>
    </ligand>
</feature>
<evidence type="ECO:0000256" key="2">
    <source>
        <dbReference type="ARBA" id="ARBA00022723"/>
    </source>
</evidence>
<evidence type="ECO:0008006" key="6">
    <source>
        <dbReference type="Google" id="ProtNLM"/>
    </source>
</evidence>
<dbReference type="SUPFAM" id="SSF109854">
    <property type="entry name" value="DinB/YfiT-like putative metalloenzymes"/>
    <property type="match status" value="1"/>
</dbReference>
<dbReference type="Gene3D" id="1.20.120.450">
    <property type="entry name" value="dinb family like domain"/>
    <property type="match status" value="1"/>
</dbReference>
<reference evidence="4 5" key="1">
    <citation type="submission" date="2018-07" db="EMBL/GenBank/DDBJ databases">
        <title>Complete genome sequence of Psychrobacillus sp. PB01, isolated from iceberg, and comparative genome analysis of Psychrobacillus strains.</title>
        <authorList>
            <person name="Lee P.C."/>
        </authorList>
    </citation>
    <scope>NUCLEOTIDE SEQUENCE [LARGE SCALE GENOMIC DNA]</scope>
    <source>
        <strain evidence="4 5">PB01</strain>
    </source>
</reference>
<dbReference type="InterPro" id="IPR007837">
    <property type="entry name" value="DinB"/>
</dbReference>
<evidence type="ECO:0000313" key="5">
    <source>
        <dbReference type="Proteomes" id="UP000325517"/>
    </source>
</evidence>
<dbReference type="KEGG" id="psyo:PB01_18365"/>
<feature type="binding site" evidence="3">
    <location>
        <position position="48"/>
    </location>
    <ligand>
        <name>a divalent metal cation</name>
        <dbReference type="ChEBI" id="CHEBI:60240"/>
    </ligand>
</feature>
<dbReference type="AlphaFoldDB" id="A0A5J6SUA8"/>
<sequence>MIRKLEDFLTNWKHESDSTLKILHTLTDESLHQKVYEEGRTLGQIAWHIVVTIDEMIGKTGLQFIATPHDAVQPKTVNEMVEAYKESSDAMVQAIKEQWTDETLLEEKDMYGQMWPIALVLQVLTFHQTHHRGQLTILMRQAGLEVPGMYGPSKEEWLAFGGEAPE</sequence>
<proteinExistence type="inferred from homology"/>
<dbReference type="OrthoDB" id="119432at2"/>
<organism evidence="4 5">
    <name type="scientific">Psychrobacillus glaciei</name>
    <dbReference type="NCBI Taxonomy" id="2283160"/>
    <lineage>
        <taxon>Bacteria</taxon>
        <taxon>Bacillati</taxon>
        <taxon>Bacillota</taxon>
        <taxon>Bacilli</taxon>
        <taxon>Bacillales</taxon>
        <taxon>Bacillaceae</taxon>
        <taxon>Psychrobacillus</taxon>
    </lineage>
</organism>
<dbReference type="InterPro" id="IPR034660">
    <property type="entry name" value="DinB/YfiT-like"/>
</dbReference>